<organism evidence="1 2">
    <name type="scientific">Pseudolycoriella hygida</name>
    <dbReference type="NCBI Taxonomy" id="35572"/>
    <lineage>
        <taxon>Eukaryota</taxon>
        <taxon>Metazoa</taxon>
        <taxon>Ecdysozoa</taxon>
        <taxon>Arthropoda</taxon>
        <taxon>Hexapoda</taxon>
        <taxon>Insecta</taxon>
        <taxon>Pterygota</taxon>
        <taxon>Neoptera</taxon>
        <taxon>Endopterygota</taxon>
        <taxon>Diptera</taxon>
        <taxon>Nematocera</taxon>
        <taxon>Sciaroidea</taxon>
        <taxon>Sciaridae</taxon>
        <taxon>Pseudolycoriella</taxon>
    </lineage>
</organism>
<comment type="caution">
    <text evidence="1">The sequence shown here is derived from an EMBL/GenBank/DDBJ whole genome shotgun (WGS) entry which is preliminary data.</text>
</comment>
<name>A0A9Q0MNX8_9DIPT</name>
<evidence type="ECO:0000313" key="2">
    <source>
        <dbReference type="Proteomes" id="UP001151699"/>
    </source>
</evidence>
<dbReference type="Proteomes" id="UP001151699">
    <property type="component" value="Chromosome C"/>
</dbReference>
<proteinExistence type="predicted"/>
<dbReference type="OrthoDB" id="7967595at2759"/>
<evidence type="ECO:0000313" key="1">
    <source>
        <dbReference type="EMBL" id="KAJ6635161.1"/>
    </source>
</evidence>
<accession>A0A9Q0MNX8</accession>
<reference evidence="1" key="1">
    <citation type="submission" date="2022-07" db="EMBL/GenBank/DDBJ databases">
        <authorList>
            <person name="Trinca V."/>
            <person name="Uliana J.V.C."/>
            <person name="Torres T.T."/>
            <person name="Ward R.J."/>
            <person name="Monesi N."/>
        </authorList>
    </citation>
    <scope>NUCLEOTIDE SEQUENCE</scope>
    <source>
        <strain evidence="1">HSMRA1968</strain>
        <tissue evidence="1">Whole embryos</tissue>
    </source>
</reference>
<gene>
    <name evidence="1" type="ORF">Bhyg_13744</name>
</gene>
<sequence length="88" mass="9728">MFHITMADVRTEAPHEDLPWTKLLNGKNTVAPVIITVDDEPIKTHLTIPPTSSQPSMGSRIPSFLDNFNRSLRSSFKAVTDSPGPISR</sequence>
<keyword evidence="2" id="KW-1185">Reference proteome</keyword>
<protein>
    <submittedName>
        <fullName evidence="1">Uncharacterized protein</fullName>
    </submittedName>
</protein>
<dbReference type="EMBL" id="WJQU01000004">
    <property type="protein sequence ID" value="KAJ6635161.1"/>
    <property type="molecule type" value="Genomic_DNA"/>
</dbReference>
<dbReference type="AlphaFoldDB" id="A0A9Q0MNX8"/>